<comment type="caution">
    <text evidence="3">The sequence shown here is derived from an EMBL/GenBank/DDBJ whole genome shotgun (WGS) entry which is preliminary data.</text>
</comment>
<dbReference type="Proteomes" id="UP001152795">
    <property type="component" value="Unassembled WGS sequence"/>
</dbReference>
<name>A0A7D9HRA9_PARCT</name>
<dbReference type="PANTHER" id="PTHR15493:SF9">
    <property type="entry name" value="GH14043P"/>
    <property type="match status" value="1"/>
</dbReference>
<evidence type="ECO:0000313" key="4">
    <source>
        <dbReference type="Proteomes" id="UP001152795"/>
    </source>
</evidence>
<dbReference type="Pfam" id="PF12937">
    <property type="entry name" value="F-box-like"/>
    <property type="match status" value="1"/>
</dbReference>
<dbReference type="GO" id="GO:0045835">
    <property type="term" value="P:negative regulation of meiotic nuclear division"/>
    <property type="evidence" value="ECO:0007669"/>
    <property type="project" value="InterPro"/>
</dbReference>
<gene>
    <name evidence="3" type="ORF">PACLA_8A042696</name>
</gene>
<organism evidence="3 4">
    <name type="scientific">Paramuricea clavata</name>
    <name type="common">Red gorgonian</name>
    <name type="synonym">Violescent sea-whip</name>
    <dbReference type="NCBI Taxonomy" id="317549"/>
    <lineage>
        <taxon>Eukaryota</taxon>
        <taxon>Metazoa</taxon>
        <taxon>Cnidaria</taxon>
        <taxon>Anthozoa</taxon>
        <taxon>Octocorallia</taxon>
        <taxon>Malacalcyonacea</taxon>
        <taxon>Plexauridae</taxon>
        <taxon>Paramuricea</taxon>
    </lineage>
</organism>
<evidence type="ECO:0000256" key="1">
    <source>
        <dbReference type="SAM" id="MobiDB-lite"/>
    </source>
</evidence>
<evidence type="ECO:0000313" key="3">
    <source>
        <dbReference type="EMBL" id="CAB3991310.1"/>
    </source>
</evidence>
<accession>A0A7D9HRA9</accession>
<dbReference type="Gene3D" id="1.20.1280.50">
    <property type="match status" value="1"/>
</dbReference>
<dbReference type="GO" id="GO:0007088">
    <property type="term" value="P:regulation of mitotic nuclear division"/>
    <property type="evidence" value="ECO:0007669"/>
    <property type="project" value="InterPro"/>
</dbReference>
<protein>
    <submittedName>
        <fullName evidence="3">F-box only 43-like</fullName>
    </submittedName>
</protein>
<dbReference type="CDD" id="cd22086">
    <property type="entry name" value="F-box_EMI"/>
    <property type="match status" value="1"/>
</dbReference>
<dbReference type="PANTHER" id="PTHR15493">
    <property type="entry name" value="F-BOX ONLY PROTEIN 5 AND 43"/>
    <property type="match status" value="1"/>
</dbReference>
<feature type="region of interest" description="Disordered" evidence="1">
    <location>
        <begin position="1"/>
        <end position="112"/>
    </location>
</feature>
<sequence>MAQGSFSGETRMLSRSMEQMCVNTPVGKKATKRNGDSFESDLSAPLSPPQTIDTKQKRERSESLMLCHTNDMVATKRRLRSRSRLDLGPEDIPSAYMSPPCSSKTRDRAQSRSHNQNEMFCHPEEFTKCLAFNVEASSVYMTPASEPREPLQDKDMNKIDPENLSSFHQELCQSDSSSDEETIPCLEDKTRLKLNFDQYAAEALPQGKPAASLAITPDHSKIIGRRMGDKKLDFIKELVNMNCEEICKQIFCNLEPRDLQRVASVSKLWRRICKKDRIASPRLDQFISGRKQHVMRKGKENLGHHTKFDYSVPPRHPFSVKDHNTIWTPDQKQLTTAIEAVKTNILLTYDRIKCPLCGSPSRKSANDMCECDECKEIFCSLCQHKVDKNHKSGKCGIKMTKSKNVKGKEPIGSKKSKDRLKRY</sequence>
<dbReference type="OrthoDB" id="9984940at2759"/>
<keyword evidence="4" id="KW-1185">Reference proteome</keyword>
<dbReference type="SUPFAM" id="SSF81383">
    <property type="entry name" value="F-box domain"/>
    <property type="match status" value="1"/>
</dbReference>
<feature type="domain" description="F-box" evidence="2">
    <location>
        <begin position="244"/>
        <end position="277"/>
    </location>
</feature>
<dbReference type="InterPro" id="IPR036047">
    <property type="entry name" value="F-box-like_dom_sf"/>
</dbReference>
<proteinExistence type="predicted"/>
<dbReference type="AlphaFoldDB" id="A0A7D9HRA9"/>
<dbReference type="InterPro" id="IPR001810">
    <property type="entry name" value="F-box_dom"/>
</dbReference>
<dbReference type="EMBL" id="CACRXK020001824">
    <property type="protein sequence ID" value="CAB3991310.1"/>
    <property type="molecule type" value="Genomic_DNA"/>
</dbReference>
<dbReference type="InterPro" id="IPR047147">
    <property type="entry name" value="FBX5_43"/>
</dbReference>
<reference evidence="3" key="1">
    <citation type="submission" date="2020-04" db="EMBL/GenBank/DDBJ databases">
        <authorList>
            <person name="Alioto T."/>
            <person name="Alioto T."/>
            <person name="Gomez Garrido J."/>
        </authorList>
    </citation>
    <scope>NUCLEOTIDE SEQUENCE</scope>
    <source>
        <strain evidence="3">A484AB</strain>
    </source>
</reference>
<evidence type="ECO:0000259" key="2">
    <source>
        <dbReference type="Pfam" id="PF12937"/>
    </source>
</evidence>